<evidence type="ECO:0000256" key="2">
    <source>
        <dbReference type="SAM" id="Coils"/>
    </source>
</evidence>
<keyword evidence="3" id="KW-0732">Signal</keyword>
<dbReference type="Pfam" id="PF13174">
    <property type="entry name" value="TPR_6"/>
    <property type="match status" value="1"/>
</dbReference>
<dbReference type="OMA" id="YMPVLLW"/>
<evidence type="ECO:0000256" key="1">
    <source>
        <dbReference type="PROSITE-ProRule" id="PRU00339"/>
    </source>
</evidence>
<dbReference type="EMBL" id="AABTCC010000007">
    <property type="protein sequence ID" value="EAI8858881.1"/>
    <property type="molecule type" value="Genomic_DNA"/>
</dbReference>
<proteinExistence type="predicted"/>
<dbReference type="RefSeq" id="WP_002850527.1">
    <property type="nucleotide sequence ID" value="NZ_AABUZP020000015.1"/>
</dbReference>
<dbReference type="EMBL" id="AABQDW010000011">
    <property type="protein sequence ID" value="EAI5408383.1"/>
    <property type="molecule type" value="Genomic_DNA"/>
</dbReference>
<keyword evidence="8" id="KW-1185">Reference proteome</keyword>
<evidence type="ECO:0000313" key="5">
    <source>
        <dbReference type="EMBL" id="EAI8858881.1"/>
    </source>
</evidence>
<dbReference type="InterPro" id="IPR019734">
    <property type="entry name" value="TPR_rpt"/>
</dbReference>
<keyword evidence="2" id="KW-0175">Coiled coil</keyword>
<sequence length="293" mass="33164">MRRDLFIAAFLWAASSLFAEISVFDAGNLNQDNPYGLTDNEKILLKNKEKVEKLNQNIGSVQSDINVAQENIEGLRSILDGLNQTNLKLENRATDLENRVNSIDLNLTKEITELKSIVKQNKTIQDENYKKITKAISELSALIDSVVANQAAEKNSSSTIKDNKIEDTKSVTKFDDMNLADVLKDADTSYNNKEYLKASEAYAFLVKKKHKPAYSNFMLGEIEYTNKNYKDAIPYYQKSVELSQKGTYMPKLLYHTAISFDKIGDTKNANKFYNALRQAYPDSKEAKASPVRK</sequence>
<dbReference type="EMBL" id="AACCXM010000007">
    <property type="protein sequence ID" value="EAK0469215.1"/>
    <property type="molecule type" value="Genomic_DNA"/>
</dbReference>
<dbReference type="PROSITE" id="PS50005">
    <property type="entry name" value="TPR"/>
    <property type="match status" value="1"/>
</dbReference>
<feature type="signal peptide" evidence="3">
    <location>
        <begin position="1"/>
        <end position="19"/>
    </location>
</feature>
<name>A0A5L4IR16_CAMFE</name>
<evidence type="ECO:0000256" key="3">
    <source>
        <dbReference type="SAM" id="SignalP"/>
    </source>
</evidence>
<reference evidence="6 9" key="1">
    <citation type="submission" date="2018-05" db="EMBL/GenBank/DDBJ databases">
        <authorList>
            <consortium name="PulseNet: The National Subtyping Network for Foodborne Disease Surveillance"/>
            <person name="Tarr C.L."/>
            <person name="Trees E."/>
            <person name="Katz L.S."/>
            <person name="Carleton-Romer H.A."/>
            <person name="Stroika S."/>
            <person name="Kucerova Z."/>
            <person name="Roache K.F."/>
            <person name="Sabol A.L."/>
            <person name="Besser J."/>
            <person name="Gerner-Smidt P."/>
        </authorList>
    </citation>
    <scope>NUCLEOTIDE SEQUENCE</scope>
    <source>
        <strain evidence="6">2014D-0197</strain>
        <strain evidence="4 9">2016D-0221</strain>
        <strain evidence="7">D4313</strain>
        <strain evidence="5 8">PNUSAC001503</strain>
    </source>
</reference>
<dbReference type="InterPro" id="IPR011990">
    <property type="entry name" value="TPR-like_helical_dom_sf"/>
</dbReference>
<dbReference type="EMBL" id="AACCXK010000009">
    <property type="protein sequence ID" value="EAK0453248.1"/>
    <property type="molecule type" value="Genomic_DNA"/>
</dbReference>
<feature type="coiled-coil region" evidence="2">
    <location>
        <begin position="51"/>
        <end position="106"/>
    </location>
</feature>
<evidence type="ECO:0000313" key="7">
    <source>
        <dbReference type="EMBL" id="EAK0469215.1"/>
    </source>
</evidence>
<organism evidence="6">
    <name type="scientific">Campylobacter fetus</name>
    <dbReference type="NCBI Taxonomy" id="196"/>
    <lineage>
        <taxon>Bacteria</taxon>
        <taxon>Pseudomonadati</taxon>
        <taxon>Campylobacterota</taxon>
        <taxon>Epsilonproteobacteria</taxon>
        <taxon>Campylobacterales</taxon>
        <taxon>Campylobacteraceae</taxon>
        <taxon>Campylobacter</taxon>
    </lineage>
</organism>
<evidence type="ECO:0000313" key="9">
    <source>
        <dbReference type="Proteomes" id="UP000557842"/>
    </source>
</evidence>
<evidence type="ECO:0000313" key="6">
    <source>
        <dbReference type="EMBL" id="EAK0453248.1"/>
    </source>
</evidence>
<feature type="repeat" description="TPR" evidence="1">
    <location>
        <begin position="213"/>
        <end position="246"/>
    </location>
</feature>
<accession>A0A5L4IR16</accession>
<evidence type="ECO:0000313" key="8">
    <source>
        <dbReference type="Proteomes" id="UP000535509"/>
    </source>
</evidence>
<evidence type="ECO:0000313" key="4">
    <source>
        <dbReference type="EMBL" id="EAI5408383.1"/>
    </source>
</evidence>
<gene>
    <name evidence="6" type="ORF">AAH17_06185</name>
    <name evidence="7" type="ORF">AAH24_07560</name>
    <name evidence="4" type="ORF">BVH53_06685</name>
    <name evidence="5" type="ORF">CX802_03330</name>
</gene>
<comment type="caution">
    <text evidence="6">The sequence shown here is derived from an EMBL/GenBank/DDBJ whole genome shotgun (WGS) entry which is preliminary data.</text>
</comment>
<protein>
    <submittedName>
        <fullName evidence="6">Uncharacterized protein</fullName>
    </submittedName>
</protein>
<dbReference type="Proteomes" id="UP000557842">
    <property type="component" value="Unassembled WGS sequence"/>
</dbReference>
<keyword evidence="1" id="KW-0802">TPR repeat</keyword>
<dbReference type="Gene3D" id="1.25.40.10">
    <property type="entry name" value="Tetratricopeptide repeat domain"/>
    <property type="match status" value="1"/>
</dbReference>
<dbReference type="SUPFAM" id="SSF48452">
    <property type="entry name" value="TPR-like"/>
    <property type="match status" value="1"/>
</dbReference>
<feature type="chain" id="PRO_5044621695" evidence="3">
    <location>
        <begin position="20"/>
        <end position="293"/>
    </location>
</feature>
<dbReference type="GeneID" id="61065335"/>
<dbReference type="Proteomes" id="UP000535509">
    <property type="component" value="Unassembled WGS sequence"/>
</dbReference>
<dbReference type="AlphaFoldDB" id="A0A5L4IR16"/>